<gene>
    <name evidence="6" type="ORF">SAMN06297358_2762</name>
</gene>
<dbReference type="PROSITE" id="PS50110">
    <property type="entry name" value="RESPONSE_REGULATORY"/>
    <property type="match status" value="1"/>
</dbReference>
<dbReference type="Pfam" id="PF00072">
    <property type="entry name" value="Response_reg"/>
    <property type="match status" value="1"/>
</dbReference>
<evidence type="ECO:0000256" key="2">
    <source>
        <dbReference type="ARBA" id="ARBA00023125"/>
    </source>
</evidence>
<dbReference type="AlphaFoldDB" id="A0A286A7T5"/>
<dbReference type="Proteomes" id="UP000219281">
    <property type="component" value="Unassembled WGS sequence"/>
</dbReference>
<feature type="domain" description="Response regulatory" evidence="5">
    <location>
        <begin position="2"/>
        <end position="120"/>
    </location>
</feature>
<dbReference type="CDD" id="cd06170">
    <property type="entry name" value="LuxR_C_like"/>
    <property type="match status" value="1"/>
</dbReference>
<keyword evidence="7" id="KW-1185">Reference proteome</keyword>
<sequence>MRITIVDDHRLLSELLKLSLSEFDFIEAIHVYNSAENYLAHVEVIHADILIVDMIMPGVNGIDVIKHCRKIRKKSDLKILMLSTVIDTNSIREAFIAGANGYLCKDASIEELIKAIKFVHHEENKSYIGESIRDLLLQSQLFEAVKFSLSPREKELLNLICNGRTMKEVAADLALSKNTVQSYMKQLMRKMEVNRTPDLILKAIKYGLFHPSSIA</sequence>
<evidence type="ECO:0000256" key="3">
    <source>
        <dbReference type="PROSITE-ProRule" id="PRU00169"/>
    </source>
</evidence>
<dbReference type="GO" id="GO:0003677">
    <property type="term" value="F:DNA binding"/>
    <property type="evidence" value="ECO:0007669"/>
    <property type="project" value="UniProtKB-KW"/>
</dbReference>
<accession>A0A286A7T5</accession>
<dbReference type="Gene3D" id="1.10.10.10">
    <property type="entry name" value="Winged helix-like DNA-binding domain superfamily/Winged helix DNA-binding domain"/>
    <property type="match status" value="1"/>
</dbReference>
<feature type="modified residue" description="4-aspartylphosphate" evidence="3">
    <location>
        <position position="53"/>
    </location>
</feature>
<evidence type="ECO:0000256" key="1">
    <source>
        <dbReference type="ARBA" id="ARBA00022553"/>
    </source>
</evidence>
<dbReference type="PROSITE" id="PS50043">
    <property type="entry name" value="HTH_LUXR_2"/>
    <property type="match status" value="1"/>
</dbReference>
<dbReference type="EMBL" id="OCMT01000003">
    <property type="protein sequence ID" value="SOD17974.1"/>
    <property type="molecule type" value="Genomic_DNA"/>
</dbReference>
<dbReference type="PANTHER" id="PTHR43214">
    <property type="entry name" value="TWO-COMPONENT RESPONSE REGULATOR"/>
    <property type="match status" value="1"/>
</dbReference>
<feature type="domain" description="HTH luxR-type" evidence="4">
    <location>
        <begin position="143"/>
        <end position="207"/>
    </location>
</feature>
<dbReference type="GO" id="GO:0006355">
    <property type="term" value="P:regulation of DNA-templated transcription"/>
    <property type="evidence" value="ECO:0007669"/>
    <property type="project" value="InterPro"/>
</dbReference>
<dbReference type="InterPro" id="IPR058245">
    <property type="entry name" value="NreC/VraR/RcsB-like_REC"/>
</dbReference>
<evidence type="ECO:0000313" key="7">
    <source>
        <dbReference type="Proteomes" id="UP000219281"/>
    </source>
</evidence>
<proteinExistence type="predicted"/>
<dbReference type="GO" id="GO:0000160">
    <property type="term" value="P:phosphorelay signal transduction system"/>
    <property type="evidence" value="ECO:0007669"/>
    <property type="project" value="InterPro"/>
</dbReference>
<dbReference type="SMART" id="SM00421">
    <property type="entry name" value="HTH_LUXR"/>
    <property type="match status" value="1"/>
</dbReference>
<organism evidence="6 7">
    <name type="scientific">Pedobacter xixiisoli</name>
    <dbReference type="NCBI Taxonomy" id="1476464"/>
    <lineage>
        <taxon>Bacteria</taxon>
        <taxon>Pseudomonadati</taxon>
        <taxon>Bacteroidota</taxon>
        <taxon>Sphingobacteriia</taxon>
        <taxon>Sphingobacteriales</taxon>
        <taxon>Sphingobacteriaceae</taxon>
        <taxon>Pedobacter</taxon>
    </lineage>
</organism>
<dbReference type="Pfam" id="PF00196">
    <property type="entry name" value="GerE"/>
    <property type="match status" value="1"/>
</dbReference>
<dbReference type="InterPro" id="IPR036388">
    <property type="entry name" value="WH-like_DNA-bd_sf"/>
</dbReference>
<keyword evidence="1 3" id="KW-0597">Phosphoprotein</keyword>
<evidence type="ECO:0000313" key="6">
    <source>
        <dbReference type="EMBL" id="SOD17974.1"/>
    </source>
</evidence>
<dbReference type="Gene3D" id="3.40.50.2300">
    <property type="match status" value="1"/>
</dbReference>
<dbReference type="CDD" id="cd17535">
    <property type="entry name" value="REC_NarL-like"/>
    <property type="match status" value="1"/>
</dbReference>
<protein>
    <submittedName>
        <fullName evidence="6">Two component transcriptional regulator, LuxR family</fullName>
    </submittedName>
</protein>
<dbReference type="PRINTS" id="PR00038">
    <property type="entry name" value="HTHLUXR"/>
</dbReference>
<dbReference type="InterPro" id="IPR016032">
    <property type="entry name" value="Sig_transdc_resp-reg_C-effctor"/>
</dbReference>
<evidence type="ECO:0000259" key="4">
    <source>
        <dbReference type="PROSITE" id="PS50043"/>
    </source>
</evidence>
<dbReference type="InterPro" id="IPR011006">
    <property type="entry name" value="CheY-like_superfamily"/>
</dbReference>
<dbReference type="SMART" id="SM00448">
    <property type="entry name" value="REC"/>
    <property type="match status" value="1"/>
</dbReference>
<dbReference type="InterPro" id="IPR001789">
    <property type="entry name" value="Sig_transdc_resp-reg_receiver"/>
</dbReference>
<name>A0A286A7T5_9SPHI</name>
<dbReference type="SUPFAM" id="SSF46894">
    <property type="entry name" value="C-terminal effector domain of the bipartite response regulators"/>
    <property type="match status" value="1"/>
</dbReference>
<evidence type="ECO:0000259" key="5">
    <source>
        <dbReference type="PROSITE" id="PS50110"/>
    </source>
</evidence>
<keyword evidence="2" id="KW-0238">DNA-binding</keyword>
<reference evidence="7" key="1">
    <citation type="submission" date="2017-09" db="EMBL/GenBank/DDBJ databases">
        <authorList>
            <person name="Varghese N."/>
            <person name="Submissions S."/>
        </authorList>
    </citation>
    <scope>NUCLEOTIDE SEQUENCE [LARGE SCALE GENOMIC DNA]</scope>
    <source>
        <strain evidence="7">CGMCC 1.12803</strain>
    </source>
</reference>
<dbReference type="InterPro" id="IPR039420">
    <property type="entry name" value="WalR-like"/>
</dbReference>
<dbReference type="InterPro" id="IPR000792">
    <property type="entry name" value="Tscrpt_reg_LuxR_C"/>
</dbReference>
<dbReference type="SUPFAM" id="SSF52172">
    <property type="entry name" value="CheY-like"/>
    <property type="match status" value="1"/>
</dbReference>